<dbReference type="Gene3D" id="3.40.50.720">
    <property type="entry name" value="NAD(P)-binding Rossmann-like Domain"/>
    <property type="match status" value="1"/>
</dbReference>
<reference evidence="1 2" key="1">
    <citation type="submission" date="2018-04" db="EMBL/GenBank/DDBJ databases">
        <authorList>
            <person name="Zhang X."/>
            <person name="Yuan J."/>
            <person name="Li F."/>
            <person name="Xiang J."/>
        </authorList>
    </citation>
    <scope>NUCLEOTIDE SEQUENCE [LARGE SCALE GENOMIC DNA]</scope>
    <source>
        <tissue evidence="1">Muscle</tissue>
    </source>
</reference>
<sequence length="142" mass="15778">MLGSSVAVGSASDRGAKLKELKRHMPHGPAGTRPVIRNVTCAQRRACCGTVPALALGLGTQRNVRGRVLAIRREDQSVWERRAPLGPSQVRQLVKDGVKVIVQPSNRRAYQCRLIKMRARKYRKTYPKRPLSLASNRCPLIS</sequence>
<protein>
    <submittedName>
        <fullName evidence="1">Putative alpha-aminoadipic semialdehyde synthase, mitochondrial</fullName>
    </submittedName>
</protein>
<name>A0A423SRW0_PENVA</name>
<dbReference type="Proteomes" id="UP000283509">
    <property type="component" value="Unassembled WGS sequence"/>
</dbReference>
<evidence type="ECO:0000313" key="1">
    <source>
        <dbReference type="EMBL" id="ROT66919.1"/>
    </source>
</evidence>
<dbReference type="SUPFAM" id="SSF52283">
    <property type="entry name" value="Formate/glycerate dehydrogenase catalytic domain-like"/>
    <property type="match status" value="1"/>
</dbReference>
<keyword evidence="2" id="KW-1185">Reference proteome</keyword>
<dbReference type="OrthoDB" id="10059875at2759"/>
<proteinExistence type="predicted"/>
<reference evidence="1 2" key="2">
    <citation type="submission" date="2019-01" db="EMBL/GenBank/DDBJ databases">
        <title>The decoding of complex shrimp genome reveals the adaptation for benthos swimmer, frequently molting mechanism and breeding impact on genome.</title>
        <authorList>
            <person name="Sun Y."/>
            <person name="Gao Y."/>
            <person name="Yu Y."/>
        </authorList>
    </citation>
    <scope>NUCLEOTIDE SEQUENCE [LARGE SCALE GENOMIC DNA]</scope>
    <source>
        <tissue evidence="1">Muscle</tissue>
    </source>
</reference>
<dbReference type="AlphaFoldDB" id="A0A423SRW0"/>
<accession>A0A423SRW0</accession>
<dbReference type="STRING" id="6689.A0A423SRW0"/>
<organism evidence="1 2">
    <name type="scientific">Penaeus vannamei</name>
    <name type="common">Whiteleg shrimp</name>
    <name type="synonym">Litopenaeus vannamei</name>
    <dbReference type="NCBI Taxonomy" id="6689"/>
    <lineage>
        <taxon>Eukaryota</taxon>
        <taxon>Metazoa</taxon>
        <taxon>Ecdysozoa</taxon>
        <taxon>Arthropoda</taxon>
        <taxon>Crustacea</taxon>
        <taxon>Multicrustacea</taxon>
        <taxon>Malacostraca</taxon>
        <taxon>Eumalacostraca</taxon>
        <taxon>Eucarida</taxon>
        <taxon>Decapoda</taxon>
        <taxon>Dendrobranchiata</taxon>
        <taxon>Penaeoidea</taxon>
        <taxon>Penaeidae</taxon>
        <taxon>Penaeus</taxon>
    </lineage>
</organism>
<dbReference type="EMBL" id="QCYY01002878">
    <property type="protein sequence ID" value="ROT66919.1"/>
    <property type="molecule type" value="Genomic_DNA"/>
</dbReference>
<evidence type="ECO:0000313" key="2">
    <source>
        <dbReference type="Proteomes" id="UP000283509"/>
    </source>
</evidence>
<comment type="caution">
    <text evidence="1">The sequence shown here is derived from an EMBL/GenBank/DDBJ whole genome shotgun (WGS) entry which is preliminary data.</text>
</comment>
<gene>
    <name evidence="1" type="ORF">C7M84_015045</name>
</gene>